<reference evidence="9" key="1">
    <citation type="submission" date="2017-02" db="UniProtKB">
        <authorList>
            <consortium name="WormBaseParasite"/>
        </authorList>
    </citation>
    <scope>IDENTIFICATION</scope>
</reference>
<dbReference type="PANTHER" id="PTHR12992">
    <property type="entry name" value="NUDIX HYDROLASE"/>
    <property type="match status" value="1"/>
</dbReference>
<evidence type="ECO:0000256" key="2">
    <source>
        <dbReference type="ARBA" id="ARBA00001946"/>
    </source>
</evidence>
<dbReference type="STRING" id="131310.A0A0N4ZQY0"/>
<comment type="cofactor">
    <cofactor evidence="2">
        <name>Mg(2+)</name>
        <dbReference type="ChEBI" id="CHEBI:18420"/>
    </cofactor>
</comment>
<protein>
    <submittedName>
        <fullName evidence="9">Nudix hydrolase domain-containing protein</fullName>
    </submittedName>
</protein>
<dbReference type="InterPro" id="IPR020084">
    <property type="entry name" value="NUDIX_hydrolase_CS"/>
</dbReference>
<keyword evidence="5" id="KW-0460">Magnesium</keyword>
<evidence type="ECO:0000313" key="8">
    <source>
        <dbReference type="Proteomes" id="UP000038045"/>
    </source>
</evidence>
<evidence type="ECO:0000313" key="9">
    <source>
        <dbReference type="WBParaSite" id="PTRK_0001092100.1"/>
    </source>
</evidence>
<evidence type="ECO:0000259" key="7">
    <source>
        <dbReference type="PROSITE" id="PS51462"/>
    </source>
</evidence>
<dbReference type="InterPro" id="IPR015797">
    <property type="entry name" value="NUDIX_hydrolase-like_dom_sf"/>
</dbReference>
<keyword evidence="4" id="KW-0378">Hydrolase</keyword>
<proteinExistence type="predicted"/>
<dbReference type="AlphaFoldDB" id="A0A0N4ZQY0"/>
<dbReference type="Pfam" id="PF00293">
    <property type="entry name" value="NUDIX"/>
    <property type="match status" value="1"/>
</dbReference>
<dbReference type="GO" id="GO:0046872">
    <property type="term" value="F:metal ion binding"/>
    <property type="evidence" value="ECO:0007669"/>
    <property type="project" value="UniProtKB-KW"/>
</dbReference>
<sequence>MISNKGKLLLKTPYRYSSLMTEERKNSFIKRVLKAQSCVKQEYNYMDSFDNRFPNTNLNPKPGDSSVLIPLVNIDKEAHIIYTKRSMIMRTHKGQICFPGGKVDPNETWEMAALREAEEEIHLKKEQLDVWIPMFPVLDRGMTKTVTPIIAEIICPEAIKHLHSVTEEVDVVIAVPIMELATHHHYTLFKMKFVLPLPYYESSKFRVLYAKDKNYVKPEMYRIWGLTGALTHFFLLSYVPEIYKAKVKLPF</sequence>
<accession>A0A0N4ZQY0</accession>
<dbReference type="InterPro" id="IPR045121">
    <property type="entry name" value="CoAse"/>
</dbReference>
<dbReference type="WBParaSite" id="PTRK_0001092100.1">
    <property type="protein sequence ID" value="PTRK_0001092100.1"/>
    <property type="gene ID" value="PTRK_0001092100"/>
</dbReference>
<keyword evidence="6" id="KW-0464">Manganese</keyword>
<evidence type="ECO:0000256" key="1">
    <source>
        <dbReference type="ARBA" id="ARBA00001936"/>
    </source>
</evidence>
<evidence type="ECO:0000256" key="5">
    <source>
        <dbReference type="ARBA" id="ARBA00022842"/>
    </source>
</evidence>
<dbReference type="SUPFAM" id="SSF55811">
    <property type="entry name" value="Nudix"/>
    <property type="match status" value="1"/>
</dbReference>
<dbReference type="InterPro" id="IPR000086">
    <property type="entry name" value="NUDIX_hydrolase_dom"/>
</dbReference>
<organism evidence="8 9">
    <name type="scientific">Parastrongyloides trichosuri</name>
    <name type="common">Possum-specific nematode worm</name>
    <dbReference type="NCBI Taxonomy" id="131310"/>
    <lineage>
        <taxon>Eukaryota</taxon>
        <taxon>Metazoa</taxon>
        <taxon>Ecdysozoa</taxon>
        <taxon>Nematoda</taxon>
        <taxon>Chromadorea</taxon>
        <taxon>Rhabditida</taxon>
        <taxon>Tylenchina</taxon>
        <taxon>Panagrolaimomorpha</taxon>
        <taxon>Strongyloidoidea</taxon>
        <taxon>Strongyloididae</taxon>
        <taxon>Parastrongyloides</taxon>
    </lineage>
</organism>
<dbReference type="PROSITE" id="PS00893">
    <property type="entry name" value="NUDIX_BOX"/>
    <property type="match status" value="1"/>
</dbReference>
<evidence type="ECO:0000256" key="4">
    <source>
        <dbReference type="ARBA" id="ARBA00022801"/>
    </source>
</evidence>
<dbReference type="PROSITE" id="PS51462">
    <property type="entry name" value="NUDIX"/>
    <property type="match status" value="1"/>
</dbReference>
<dbReference type="Gene3D" id="3.90.79.10">
    <property type="entry name" value="Nucleoside Triphosphate Pyrophosphohydrolase"/>
    <property type="match status" value="1"/>
</dbReference>
<evidence type="ECO:0000256" key="6">
    <source>
        <dbReference type="ARBA" id="ARBA00023211"/>
    </source>
</evidence>
<dbReference type="GO" id="GO:0010945">
    <property type="term" value="F:coenzyme A diphosphatase activity"/>
    <property type="evidence" value="ECO:0007669"/>
    <property type="project" value="InterPro"/>
</dbReference>
<dbReference type="PANTHER" id="PTHR12992:SF11">
    <property type="entry name" value="MITOCHONDRIAL COENZYME A DIPHOSPHATASE NUDT8"/>
    <property type="match status" value="1"/>
</dbReference>
<evidence type="ECO:0000256" key="3">
    <source>
        <dbReference type="ARBA" id="ARBA00022723"/>
    </source>
</evidence>
<dbReference type="Proteomes" id="UP000038045">
    <property type="component" value="Unplaced"/>
</dbReference>
<comment type="cofactor">
    <cofactor evidence="1">
        <name>Mn(2+)</name>
        <dbReference type="ChEBI" id="CHEBI:29035"/>
    </cofactor>
</comment>
<feature type="domain" description="Nudix hydrolase" evidence="7">
    <location>
        <begin position="62"/>
        <end position="199"/>
    </location>
</feature>
<keyword evidence="3" id="KW-0479">Metal-binding</keyword>
<name>A0A0N4ZQY0_PARTI</name>
<keyword evidence="8" id="KW-1185">Reference proteome</keyword>
<dbReference type="CDD" id="cd03426">
    <property type="entry name" value="NUDIX_CoAse_Nudt7"/>
    <property type="match status" value="1"/>
</dbReference>